<keyword evidence="1" id="KW-1133">Transmembrane helix</keyword>
<feature type="transmembrane region" description="Helical" evidence="1">
    <location>
        <begin position="12"/>
        <end position="33"/>
    </location>
</feature>
<organism evidence="2">
    <name type="scientific">Cacopsylla melanoneura</name>
    <dbReference type="NCBI Taxonomy" id="428564"/>
    <lineage>
        <taxon>Eukaryota</taxon>
        <taxon>Metazoa</taxon>
        <taxon>Ecdysozoa</taxon>
        <taxon>Arthropoda</taxon>
        <taxon>Hexapoda</taxon>
        <taxon>Insecta</taxon>
        <taxon>Pterygota</taxon>
        <taxon>Neoptera</taxon>
        <taxon>Paraneoptera</taxon>
        <taxon>Hemiptera</taxon>
        <taxon>Sternorrhyncha</taxon>
        <taxon>Psylloidea</taxon>
        <taxon>Psyllidae</taxon>
        <taxon>Psyllinae</taxon>
        <taxon>Cacopsylla</taxon>
    </lineage>
</organism>
<sequence>MYKFGKQYKSVAVVFLSSFFQYYNFITILCYIVKYRYILWNQQVGNKLLEIKKDTKPWNPPYELSRKDQVSITRIRIGHTNLTHCHLMKKENPPVCSRCACRITVKHILKECHIYIHLSEIPFARILISSPALKMIT</sequence>
<proteinExistence type="predicted"/>
<keyword evidence="1" id="KW-0472">Membrane</keyword>
<accession>A0A8D8VZI3</accession>
<dbReference type="EMBL" id="HBUF01217174">
    <property type="protein sequence ID" value="CAG6667729.1"/>
    <property type="molecule type" value="Transcribed_RNA"/>
</dbReference>
<evidence type="ECO:0000313" key="2">
    <source>
        <dbReference type="EMBL" id="CAG6640278.1"/>
    </source>
</evidence>
<dbReference type="EMBL" id="HBUF01111247">
    <property type="protein sequence ID" value="CAG6640278.1"/>
    <property type="molecule type" value="Transcribed_RNA"/>
</dbReference>
<dbReference type="AlphaFoldDB" id="A0A8D8VZI3"/>
<keyword evidence="1" id="KW-0812">Transmembrane</keyword>
<evidence type="ECO:0000256" key="1">
    <source>
        <dbReference type="SAM" id="Phobius"/>
    </source>
</evidence>
<protein>
    <submittedName>
        <fullName evidence="2">Uncharacterized protein</fullName>
    </submittedName>
</protein>
<reference evidence="2" key="1">
    <citation type="submission" date="2021-05" db="EMBL/GenBank/DDBJ databases">
        <authorList>
            <person name="Alioto T."/>
            <person name="Alioto T."/>
            <person name="Gomez Garrido J."/>
        </authorList>
    </citation>
    <scope>NUCLEOTIDE SEQUENCE</scope>
</reference>
<name>A0A8D8VZI3_9HEMI</name>